<proteinExistence type="predicted"/>
<organism evidence="1">
    <name type="scientific">marine sediment metagenome</name>
    <dbReference type="NCBI Taxonomy" id="412755"/>
    <lineage>
        <taxon>unclassified sequences</taxon>
        <taxon>metagenomes</taxon>
        <taxon>ecological metagenomes</taxon>
    </lineage>
</organism>
<name>X1R6E3_9ZZZZ</name>
<dbReference type="EMBL" id="BARW01006455">
    <property type="protein sequence ID" value="GAI76113.1"/>
    <property type="molecule type" value="Genomic_DNA"/>
</dbReference>
<dbReference type="AlphaFoldDB" id="X1R6E3"/>
<evidence type="ECO:0000313" key="1">
    <source>
        <dbReference type="EMBL" id="GAI76113.1"/>
    </source>
</evidence>
<sequence length="40" mass="4708">MIHLKKCKKCGELFDIDTSKDLCPKCRKKEVEDGKEKRII</sequence>
<gene>
    <name evidence="1" type="ORF">S12H4_13560</name>
</gene>
<comment type="caution">
    <text evidence="1">The sequence shown here is derived from an EMBL/GenBank/DDBJ whole genome shotgun (WGS) entry which is preliminary data.</text>
</comment>
<accession>X1R6E3</accession>
<protein>
    <submittedName>
        <fullName evidence="1">Uncharacterized protein</fullName>
    </submittedName>
</protein>
<reference evidence="1" key="1">
    <citation type="journal article" date="2014" name="Front. Microbiol.">
        <title>High frequency of phylogenetically diverse reductive dehalogenase-homologous genes in deep subseafloor sedimentary metagenomes.</title>
        <authorList>
            <person name="Kawai M."/>
            <person name="Futagami T."/>
            <person name="Toyoda A."/>
            <person name="Takaki Y."/>
            <person name="Nishi S."/>
            <person name="Hori S."/>
            <person name="Arai W."/>
            <person name="Tsubouchi T."/>
            <person name="Morono Y."/>
            <person name="Uchiyama I."/>
            <person name="Ito T."/>
            <person name="Fujiyama A."/>
            <person name="Inagaki F."/>
            <person name="Takami H."/>
        </authorList>
    </citation>
    <scope>NUCLEOTIDE SEQUENCE</scope>
    <source>
        <strain evidence="1">Expedition CK06-06</strain>
    </source>
</reference>